<evidence type="ECO:0000313" key="1">
    <source>
        <dbReference type="EMBL" id="CAG5115804.1"/>
    </source>
</evidence>
<feature type="non-terminal residue" evidence="1">
    <location>
        <position position="181"/>
    </location>
</feature>
<organism evidence="1 2">
    <name type="scientific">Candidula unifasciata</name>
    <dbReference type="NCBI Taxonomy" id="100452"/>
    <lineage>
        <taxon>Eukaryota</taxon>
        <taxon>Metazoa</taxon>
        <taxon>Spiralia</taxon>
        <taxon>Lophotrochozoa</taxon>
        <taxon>Mollusca</taxon>
        <taxon>Gastropoda</taxon>
        <taxon>Heterobranchia</taxon>
        <taxon>Euthyneura</taxon>
        <taxon>Panpulmonata</taxon>
        <taxon>Eupulmonata</taxon>
        <taxon>Stylommatophora</taxon>
        <taxon>Helicina</taxon>
        <taxon>Helicoidea</taxon>
        <taxon>Geomitridae</taxon>
        <taxon>Candidula</taxon>
    </lineage>
</organism>
<gene>
    <name evidence="1" type="ORF">CUNI_LOCUS1362</name>
</gene>
<name>A0A8S3YGW4_9EUPU</name>
<accession>A0A8S3YGW4</accession>
<dbReference type="AlphaFoldDB" id="A0A8S3YGW4"/>
<dbReference type="EMBL" id="CAJHNH020000166">
    <property type="protein sequence ID" value="CAG5115804.1"/>
    <property type="molecule type" value="Genomic_DNA"/>
</dbReference>
<comment type="caution">
    <text evidence="1">The sequence shown here is derived from an EMBL/GenBank/DDBJ whole genome shotgun (WGS) entry which is preliminary data.</text>
</comment>
<proteinExistence type="predicted"/>
<keyword evidence="2" id="KW-1185">Reference proteome</keyword>
<dbReference type="Proteomes" id="UP000678393">
    <property type="component" value="Unassembled WGS sequence"/>
</dbReference>
<evidence type="ECO:0000313" key="2">
    <source>
        <dbReference type="Proteomes" id="UP000678393"/>
    </source>
</evidence>
<dbReference type="OrthoDB" id="419198at2759"/>
<reference evidence="1" key="1">
    <citation type="submission" date="2021-04" db="EMBL/GenBank/DDBJ databases">
        <authorList>
            <consortium name="Molecular Ecology Group"/>
        </authorList>
    </citation>
    <scope>NUCLEOTIDE SEQUENCE</scope>
</reference>
<sequence length="181" mass="20722">LFGSELSERDLKMLSDTLQVFHKAMVNASVPYFLYKVNKTNKKDIVNDRCTVWTNRYKFYDTSGHEIKLQSWKAPFLDISFYKDNSTHLWDTTIKNQAPYNKSDIFPLTERPLFGHVYPAPRDPLRPATMVGTVPCSLLLDAIPFVQHVRGPAGAWCEEVLTHRGQVVSVFVRNSTDIPVC</sequence>
<protein>
    <submittedName>
        <fullName evidence="1">Uncharacterized protein</fullName>
    </submittedName>
</protein>